<evidence type="ECO:0000256" key="11">
    <source>
        <dbReference type="ARBA" id="ARBA00023136"/>
    </source>
</evidence>
<dbReference type="EMBL" id="CM001022">
    <property type="protein sequence ID" value="EFQ22728.1"/>
    <property type="molecule type" value="Genomic_DNA"/>
</dbReference>
<dbReference type="PANTHER" id="PTHR32024:SF2">
    <property type="entry name" value="TRK SYSTEM POTASSIUM UPTAKE PROTEIN TRKG-RELATED"/>
    <property type="match status" value="1"/>
</dbReference>
<keyword evidence="4" id="KW-1003">Cell membrane</keyword>
<dbReference type="PANTHER" id="PTHR32024">
    <property type="entry name" value="TRK SYSTEM POTASSIUM UPTAKE PROTEIN TRKG-RELATED"/>
    <property type="match status" value="1"/>
</dbReference>
<keyword evidence="9 13" id="KW-1133">Transmembrane helix</keyword>
<feature type="binding site" evidence="12">
    <location>
        <position position="316"/>
    </location>
    <ligand>
        <name>K(+)</name>
        <dbReference type="ChEBI" id="CHEBI:29103"/>
    </ligand>
</feature>
<organism evidence="14 15">
    <name type="scientific">Aminomonas paucivorans DSM 12260</name>
    <dbReference type="NCBI Taxonomy" id="584708"/>
    <lineage>
        <taxon>Bacteria</taxon>
        <taxon>Thermotogati</taxon>
        <taxon>Synergistota</taxon>
        <taxon>Synergistia</taxon>
        <taxon>Synergistales</taxon>
        <taxon>Synergistaceae</taxon>
        <taxon>Aminomonas</taxon>
    </lineage>
</organism>
<dbReference type="AlphaFoldDB" id="E3CYJ7"/>
<evidence type="ECO:0000256" key="5">
    <source>
        <dbReference type="ARBA" id="ARBA00022519"/>
    </source>
</evidence>
<feature type="transmembrane region" description="Helical" evidence="13">
    <location>
        <begin position="274"/>
        <end position="296"/>
    </location>
</feature>
<accession>E3CYJ7</accession>
<keyword evidence="7 13" id="KW-0812">Transmembrane</keyword>
<feature type="transmembrane region" description="Helical" evidence="13">
    <location>
        <begin position="136"/>
        <end position="161"/>
    </location>
</feature>
<name>E3CYJ7_9BACT</name>
<dbReference type="RefSeq" id="WP_006299875.1">
    <property type="nucleotide sequence ID" value="NZ_CM001022.1"/>
</dbReference>
<feature type="binding site" evidence="12">
    <location>
        <position position="317"/>
    </location>
    <ligand>
        <name>K(+)</name>
        <dbReference type="ChEBI" id="CHEBI:29103"/>
    </ligand>
</feature>
<evidence type="ECO:0000256" key="6">
    <source>
        <dbReference type="ARBA" id="ARBA00022538"/>
    </source>
</evidence>
<gene>
    <name evidence="14" type="ORF">Apau_0293</name>
</gene>
<dbReference type="GO" id="GO:0005886">
    <property type="term" value="C:plasma membrane"/>
    <property type="evidence" value="ECO:0007669"/>
    <property type="project" value="UniProtKB-SubCell"/>
</dbReference>
<evidence type="ECO:0000256" key="8">
    <source>
        <dbReference type="ARBA" id="ARBA00022958"/>
    </source>
</evidence>
<sequence>MRFPVVAKFLGLLTGVVTLWMLWPLGWALWDHTSDRDALALSMMSGFAASGALFFLGRRGQSSDMGLREAFAAVTLSWIAASAVGALPFWFAHAVPTYTDAFFETMSGFTTTGSSVLTDIEVVPRGLLFWRSLTHWLGGMGIIVLTLAVMPVLGMGGGQLFRAEVPGPVPEKLTPRVQQTALLLWGVYVFLSLAQTALMMAGGMNLFDALTHMFGTMATGGFSTYNSSVGHFSSPYLQWVIILFMFLAGANFTLHYLALTGHPGAFLKDPEFRFYALITLGCVVLTVSFLAGGGLYPHLEERVRAAAFQVVSILTTTGFATANYENWPYAAQFLLLLLMFVGGCAGSTGGAMKNVRLLVLCRHVGHELFLLLHPRAVVPIRLGHQALPPRLVSAIGAFFSLYIGALALCTLGVCALGVDILTALSGAAATLGNIGPGLGNVGPAENYAALPGGAKWIYSLAMLMGRLELFTVAVLLHPACWRK</sequence>
<evidence type="ECO:0000256" key="9">
    <source>
        <dbReference type="ARBA" id="ARBA00022989"/>
    </source>
</evidence>
<feature type="binding site" evidence="12">
    <location>
        <position position="433"/>
    </location>
    <ligand>
        <name>K(+)</name>
        <dbReference type="ChEBI" id="CHEBI:29103"/>
    </ligand>
</feature>
<evidence type="ECO:0000256" key="12">
    <source>
        <dbReference type="PIRSR" id="PIRSR006247-1"/>
    </source>
</evidence>
<evidence type="ECO:0000256" key="4">
    <source>
        <dbReference type="ARBA" id="ARBA00022475"/>
    </source>
</evidence>
<keyword evidence="11 13" id="KW-0472">Membrane</keyword>
<feature type="binding site" evidence="12">
    <location>
        <position position="112"/>
    </location>
    <ligand>
        <name>K(+)</name>
        <dbReference type="ChEBI" id="CHEBI:29103"/>
    </ligand>
</feature>
<keyword evidence="12" id="KW-0479">Metal-binding</keyword>
<dbReference type="GO" id="GO:0015379">
    <property type="term" value="F:potassium:chloride symporter activity"/>
    <property type="evidence" value="ECO:0007669"/>
    <property type="project" value="InterPro"/>
</dbReference>
<keyword evidence="10" id="KW-0406">Ion transport</keyword>
<dbReference type="GO" id="GO:0046872">
    <property type="term" value="F:metal ion binding"/>
    <property type="evidence" value="ECO:0007669"/>
    <property type="project" value="UniProtKB-KW"/>
</dbReference>
<dbReference type="PIRSF" id="PIRSF006247">
    <property type="entry name" value="TrkH"/>
    <property type="match status" value="1"/>
</dbReference>
<feature type="binding site" evidence="12">
    <location>
        <position position="111"/>
    </location>
    <ligand>
        <name>K(+)</name>
        <dbReference type="ChEBI" id="CHEBI:29103"/>
    </ligand>
</feature>
<feature type="transmembrane region" description="Helical" evidence="13">
    <location>
        <begin position="38"/>
        <end position="58"/>
    </location>
</feature>
<feature type="transmembrane region" description="Helical" evidence="13">
    <location>
        <begin position="330"/>
        <end position="352"/>
    </location>
</feature>
<keyword evidence="5" id="KW-0997">Cell inner membrane</keyword>
<feature type="transmembrane region" description="Helical" evidence="13">
    <location>
        <begin position="456"/>
        <end position="476"/>
    </location>
</feature>
<dbReference type="HOGENOM" id="CLU_030708_0_2_0"/>
<evidence type="ECO:0000256" key="1">
    <source>
        <dbReference type="ARBA" id="ARBA00004429"/>
    </source>
</evidence>
<dbReference type="STRING" id="584708.Apau_0293"/>
<keyword evidence="8 12" id="KW-0630">Potassium</keyword>
<protein>
    <submittedName>
        <fullName evidence="14">Cation transporter</fullName>
    </submittedName>
</protein>
<feature type="transmembrane region" description="Helical" evidence="13">
    <location>
        <begin position="70"/>
        <end position="91"/>
    </location>
</feature>
<evidence type="ECO:0000256" key="3">
    <source>
        <dbReference type="ARBA" id="ARBA00022448"/>
    </source>
</evidence>
<dbReference type="InterPro" id="IPR004772">
    <property type="entry name" value="TrkH"/>
</dbReference>
<evidence type="ECO:0000313" key="15">
    <source>
        <dbReference type="Proteomes" id="UP000005096"/>
    </source>
</evidence>
<feature type="transmembrane region" description="Helical" evidence="13">
    <location>
        <begin position="236"/>
        <end position="254"/>
    </location>
</feature>
<comment type="subcellular location">
    <subcellularLocation>
        <location evidence="1">Cell inner membrane</location>
        <topology evidence="1">Multi-pass membrane protein</topology>
    </subcellularLocation>
</comment>
<feature type="binding site" evidence="12">
    <location>
        <position position="220"/>
    </location>
    <ligand>
        <name>K(+)</name>
        <dbReference type="ChEBI" id="CHEBI:29103"/>
    </ligand>
</feature>
<evidence type="ECO:0000256" key="10">
    <source>
        <dbReference type="ARBA" id="ARBA00023065"/>
    </source>
</evidence>
<evidence type="ECO:0000256" key="7">
    <source>
        <dbReference type="ARBA" id="ARBA00022692"/>
    </source>
</evidence>
<proteinExistence type="inferred from homology"/>
<dbReference type="InterPro" id="IPR003445">
    <property type="entry name" value="Cat_transpt"/>
</dbReference>
<keyword evidence="15" id="KW-1185">Reference proteome</keyword>
<dbReference type="PaxDb" id="584708-Apau_0293"/>
<dbReference type="Proteomes" id="UP000005096">
    <property type="component" value="Chromosome"/>
</dbReference>
<dbReference type="OrthoDB" id="9810952at2"/>
<keyword evidence="3" id="KW-0813">Transport</keyword>
<comment type="similarity">
    <text evidence="2">Belongs to the TrkH potassium transport family.</text>
</comment>
<dbReference type="eggNOG" id="COG0168">
    <property type="taxonomic scope" value="Bacteria"/>
</dbReference>
<dbReference type="Pfam" id="PF02386">
    <property type="entry name" value="TrkH"/>
    <property type="match status" value="1"/>
</dbReference>
<evidence type="ECO:0000256" key="2">
    <source>
        <dbReference type="ARBA" id="ARBA00009137"/>
    </source>
</evidence>
<feature type="transmembrane region" description="Helical" evidence="13">
    <location>
        <begin position="391"/>
        <end position="418"/>
    </location>
</feature>
<evidence type="ECO:0000313" key="14">
    <source>
        <dbReference type="EMBL" id="EFQ22728.1"/>
    </source>
</evidence>
<feature type="transmembrane region" description="Helical" evidence="13">
    <location>
        <begin position="182"/>
        <end position="203"/>
    </location>
</feature>
<keyword evidence="6" id="KW-0633">Potassium transport</keyword>
<reference evidence="14 15" key="1">
    <citation type="journal article" date="2010" name="Stand. Genomic Sci.">
        <title>Non-contiguous finished genome sequence of Aminomonas paucivorans type strain (GLU-3).</title>
        <authorList>
            <person name="Pitluck S."/>
            <person name="Yasawong M."/>
            <person name="Held B."/>
            <person name="Lapidus A."/>
            <person name="Nolan M."/>
            <person name="Copeland A."/>
            <person name="Lucas S."/>
            <person name="Del Rio T.G."/>
            <person name="Tice H."/>
            <person name="Cheng J.F."/>
            <person name="Chertkov O."/>
            <person name="Goodwin L."/>
            <person name="Tapia R."/>
            <person name="Han C."/>
            <person name="Liolios K."/>
            <person name="Ivanova N."/>
            <person name="Mavromatis K."/>
            <person name="Ovchinnikova G."/>
            <person name="Pati A."/>
            <person name="Chen A."/>
            <person name="Palaniappan K."/>
            <person name="Land M."/>
            <person name="Hauser L."/>
            <person name="Chang Y.J."/>
            <person name="Jeffries C.D."/>
            <person name="Pukall R."/>
            <person name="Spring S."/>
            <person name="Rohde M."/>
            <person name="Sikorski J."/>
            <person name="Goker M."/>
            <person name="Woyke T."/>
            <person name="Bristow J."/>
            <person name="Eisen J.A."/>
            <person name="Markowitz V."/>
            <person name="Hugenholtz P."/>
            <person name="Kyrpides N.C."/>
            <person name="Klenk H.P."/>
        </authorList>
    </citation>
    <scope>NUCLEOTIDE SEQUENCE [LARGE SCALE GENOMIC DNA]</scope>
    <source>
        <strain evidence="14 15">DSM 12260</strain>
    </source>
</reference>
<evidence type="ECO:0000256" key="13">
    <source>
        <dbReference type="SAM" id="Phobius"/>
    </source>
</evidence>